<dbReference type="PANTHER" id="PTHR11733:SF167">
    <property type="entry name" value="FI17812P1-RELATED"/>
    <property type="match status" value="1"/>
</dbReference>
<organism evidence="3 4">
    <name type="scientific">Parastrongyloides trichosuri</name>
    <name type="common">Possum-specific nematode worm</name>
    <dbReference type="NCBI Taxonomy" id="131310"/>
    <lineage>
        <taxon>Eukaryota</taxon>
        <taxon>Metazoa</taxon>
        <taxon>Ecdysozoa</taxon>
        <taxon>Nematoda</taxon>
        <taxon>Chromadorea</taxon>
        <taxon>Rhabditida</taxon>
        <taxon>Tylenchina</taxon>
        <taxon>Panagrolaimomorpha</taxon>
        <taxon>Strongyloidoidea</taxon>
        <taxon>Strongyloididae</taxon>
        <taxon>Parastrongyloides</taxon>
    </lineage>
</organism>
<dbReference type="InterPro" id="IPR000718">
    <property type="entry name" value="Peptidase_M13"/>
</dbReference>
<dbReference type="GO" id="GO:0004222">
    <property type="term" value="F:metalloendopeptidase activity"/>
    <property type="evidence" value="ECO:0007669"/>
    <property type="project" value="InterPro"/>
</dbReference>
<evidence type="ECO:0000313" key="3">
    <source>
        <dbReference type="Proteomes" id="UP000038045"/>
    </source>
</evidence>
<feature type="domain" description="Peptidase M13 C-terminal" evidence="2">
    <location>
        <begin position="89"/>
        <end position="258"/>
    </location>
</feature>
<dbReference type="PROSITE" id="PS51885">
    <property type="entry name" value="NEPRILYSIN"/>
    <property type="match status" value="1"/>
</dbReference>
<dbReference type="PANTHER" id="PTHR11733">
    <property type="entry name" value="ZINC METALLOPROTEASE FAMILY M13 NEPRILYSIN-RELATED"/>
    <property type="match status" value="1"/>
</dbReference>
<dbReference type="GO" id="GO:0016485">
    <property type="term" value="P:protein processing"/>
    <property type="evidence" value="ECO:0007669"/>
    <property type="project" value="TreeGrafter"/>
</dbReference>
<comment type="similarity">
    <text evidence="1">Belongs to the peptidase M13 family.</text>
</comment>
<accession>A0A0N4ZHN5</accession>
<evidence type="ECO:0000313" key="4">
    <source>
        <dbReference type="WBParaSite" id="PTRK_0000743100.1"/>
    </source>
</evidence>
<protein>
    <submittedName>
        <fullName evidence="4">Peptidase_M13 domain-containing protein</fullName>
    </submittedName>
</protein>
<dbReference type="InterPro" id="IPR024079">
    <property type="entry name" value="MetalloPept_cat_dom_sf"/>
</dbReference>
<dbReference type="STRING" id="131310.A0A0N4ZHN5"/>
<dbReference type="SUPFAM" id="SSF55486">
    <property type="entry name" value="Metalloproteases ('zincins'), catalytic domain"/>
    <property type="match status" value="1"/>
</dbReference>
<dbReference type="WBParaSite" id="PTRK_0000743100.1">
    <property type="protein sequence ID" value="PTRK_0000743100.1"/>
    <property type="gene ID" value="PTRK_0000743100"/>
</dbReference>
<sequence>MKEEAFLLINEKDWLDRETKEMLLEKLAFLNFDFTINKGIANKKYYEYCINAIPFDSSKLPQEAIEDIKNYINVYSHRLKFDEISCYELIGHEILHAFDTNNRLIDQYGNSKKITTEKSDKELKTREQCLIDQYSSQTIEGINKKVNGTATLDENLGDNGSIKLAYRTYLKYVKRLNYKMKPLKGKKKLSSNQLFFISGARFYCYKRSKESLIEQQEKDEHTTEKNRLMTSLSNFNPFAKAFNCKIGTPMNPKNKCEVWRHK</sequence>
<dbReference type="InterPro" id="IPR018497">
    <property type="entry name" value="Peptidase_M13_C"/>
</dbReference>
<dbReference type="AlphaFoldDB" id="A0A0N4ZHN5"/>
<evidence type="ECO:0000259" key="2">
    <source>
        <dbReference type="Pfam" id="PF01431"/>
    </source>
</evidence>
<dbReference type="Proteomes" id="UP000038045">
    <property type="component" value="Unplaced"/>
</dbReference>
<proteinExistence type="inferred from homology"/>
<dbReference type="Pfam" id="PF01431">
    <property type="entry name" value="Peptidase_M13"/>
    <property type="match status" value="1"/>
</dbReference>
<dbReference type="GO" id="GO:0005886">
    <property type="term" value="C:plasma membrane"/>
    <property type="evidence" value="ECO:0007669"/>
    <property type="project" value="TreeGrafter"/>
</dbReference>
<reference evidence="4" key="1">
    <citation type="submission" date="2017-02" db="UniProtKB">
        <authorList>
            <consortium name="WormBaseParasite"/>
        </authorList>
    </citation>
    <scope>IDENTIFICATION</scope>
</reference>
<evidence type="ECO:0000256" key="1">
    <source>
        <dbReference type="ARBA" id="ARBA00007357"/>
    </source>
</evidence>
<keyword evidence="3" id="KW-1185">Reference proteome</keyword>
<name>A0A0N4ZHN5_PARTI</name>
<dbReference type="Gene3D" id="3.40.390.10">
    <property type="entry name" value="Collagenase (Catalytic Domain)"/>
    <property type="match status" value="1"/>
</dbReference>